<protein>
    <submittedName>
        <fullName evidence="1">63 kDa protein</fullName>
    </submittedName>
</protein>
<name>A3TYB7_PSEBH</name>
<organism evidence="1 2">
    <name type="scientific">Pseudooceanicola batsensis (strain ATCC BAA-863 / DSM 15984 / KCTC 12145 / HTCC2597)</name>
    <name type="common">Oceanicola batsensis</name>
    <dbReference type="NCBI Taxonomy" id="252305"/>
    <lineage>
        <taxon>Bacteria</taxon>
        <taxon>Pseudomonadati</taxon>
        <taxon>Pseudomonadota</taxon>
        <taxon>Alphaproteobacteria</taxon>
        <taxon>Rhodobacterales</taxon>
        <taxon>Paracoccaceae</taxon>
        <taxon>Pseudooceanicola</taxon>
    </lineage>
</organism>
<comment type="caution">
    <text evidence="1">The sequence shown here is derived from an EMBL/GenBank/DDBJ whole genome shotgun (WGS) entry which is preliminary data.</text>
</comment>
<dbReference type="HOGENOM" id="CLU_318250_0_0_5"/>
<reference evidence="1 2" key="1">
    <citation type="journal article" date="2010" name="J. Bacteriol.">
        <title>Genome sequences of Oceanicola granulosus HTCC2516(T) and Oceanicola batsensis HTCC2597(TDelta).</title>
        <authorList>
            <person name="Thrash J.C."/>
            <person name="Cho J.C."/>
            <person name="Vergin K.L."/>
            <person name="Giovannoni S.J."/>
        </authorList>
    </citation>
    <scope>NUCLEOTIDE SEQUENCE [LARGE SCALE GENOMIC DNA]</scope>
    <source>
        <strain evidence="2">ATCC BAA-863 / DSM 15984 / KCTC 12145 / HTCC2597</strain>
    </source>
</reference>
<sequence length="906" mass="98961">MQKSVETVREFTVRDVDRDLLDGLALHHASQELGRDLGQHGVGDDGVDHAAAAFQFLAPVDDLAHHGIGVFEGHAVRLFDPSLDAAQLELGDLADHVRRQRVIGDRHQAAQKRRREDLEQRFADGLGHAFGLGHQLGVGTQVLDHLGTRVRGQQDQRVLEVDQPALAILHHTLVEDLEEDLVDIGVRLLDLVEQHDRVGLAPHRLGQDAAFAIADIARRRALERTDGMRLLVFRHVDGDDVLFAAIEHLGQRQRGFGLADARGAGEHEDPDRLVRIVEPGARGLDALGDHLHRVILTDHALGQMLLEAENRLDLVLDHAADRDARPVADDAGHRLVVDDGHDQRRVALKLFQLGILGPERGQKRLALVFSQCRADGRGFGGLVGGLALAGVGRLDRLPALAQLGAQVDDLGDERLFRVPFRGQVRQADLLGLHVRFDRGAALGHVVSGGLVPADDLELGGQCLDPALAVIDRRGHGVLADRDAGAGGVEQADRLVRQLAGGNVAGRKRHRRLDPLVQHLHAVVAFQHRRDTAHHQDRLGDRGFLDMNHLEAAGQGGVLLDVFLVLGPGRGTDGAQRAAGEGWFQQVRRVARSGLAPCPDQRVRLVHEHDDGCGAGLHLVDHLPQPVLEFALHRRPGLQQPHVEHQQAHVLERGRHVAARDAQREALDHGGLAHPGLAGEDRIVLATAHQHVDDLPDLLVPADDRVDVAVARLFGQVGAELVQRLLLAHLRRSPRARGLARFGPAAGDGPVLRLHAVLGRAVGDGVEIVRQVVGLDARQFRRDRRQDVLEVRRLEHAEDQVPRPHLVRGIEERPPDPGPLHRVLEMRGQVADRRGPARQRIEGGGHLGRDLAGIQVEVADDAMDVAVLPVQDLMQPVHDLDIRISPHLAEDRRAFDGLVAQGVELSE</sequence>
<keyword evidence="2" id="KW-1185">Reference proteome</keyword>
<proteinExistence type="predicted"/>
<dbReference type="AlphaFoldDB" id="A3TYB7"/>
<gene>
    <name evidence="1" type="ORF">OB2597_13443</name>
</gene>
<dbReference type="EMBL" id="AAMO01000005">
    <property type="protein sequence ID" value="EAQ03151.1"/>
    <property type="molecule type" value="Genomic_DNA"/>
</dbReference>
<dbReference type="Proteomes" id="UP000004318">
    <property type="component" value="Unassembled WGS sequence"/>
</dbReference>
<evidence type="ECO:0000313" key="2">
    <source>
        <dbReference type="Proteomes" id="UP000004318"/>
    </source>
</evidence>
<dbReference type="AntiFam" id="ANF00007">
    <property type="entry name" value="Shadow ORF (opposite clpB)"/>
</dbReference>
<accession>A3TYB7</accession>
<evidence type="ECO:0000313" key="1">
    <source>
        <dbReference type="EMBL" id="EAQ03151.1"/>
    </source>
</evidence>
<dbReference type="eggNOG" id="ENOG5030U67">
    <property type="taxonomic scope" value="Bacteria"/>
</dbReference>
<dbReference type="STRING" id="252305.OB2597_13443"/>